<dbReference type="AlphaFoldDB" id="A0A8J2K1D7"/>
<feature type="transmembrane region" description="Helical" evidence="5">
    <location>
        <begin position="20"/>
        <end position="40"/>
    </location>
</feature>
<sequence>MSALWPFVNVFAKQLGISSMETGLIFGAAPVVATIAKPLFGAIGDRFKKKKIIFLFFILLNLISCACMAFLEQKRPGRPVIFKCTYAGTSIRQCGSVNAHCNESIIDTFKTIKRNTSDLVSPPTALFNQAPAEIDGSRFEECYVECEIHSFAHGVKFCSSILGNNAPGVCGLWGCRDNFASEYDSHSEHQHGSYSDEEDYSDPSLYLQPTILQFSVQLKIWDAIFLPGLHGDVAKNCLILPVETVAFEGESGRAGLSCLNSSILPYCFIDCPNNPALNSHLERVVEHVDVYGSVNFWLYGTLIIFSFVAMAVVASTGDALCFQLLGDKPQYYGSQRLYGAIGWGLFALISGFLIDTVSGTKLLKDYTPAFYLMAGMLVLDLVVSYKWDVKEFDKPKSLRRNVSTLLTDLRIIVFIAACIIIGMCTGLQWNFLMWHVEILAEEGEENCDVHDTRVKTLQGLLSAVQCFVGELPFFYLSGWFIKKLGQIHCITMVLGVFGVRFILYSVIKNPWMLLPVEVLQGLTFGVFYSAMTSYANKVSPTGTSATVQGIFGAAFEGLGVAGGSLVGGLMFNAYGGAQAFLIFGCGAFVFAVLHCLIMFALNQSSSYRGVQLGIRETEGQEMHQITASNLEVDSE</sequence>
<dbReference type="Pfam" id="PF12832">
    <property type="entry name" value="MFS_1_like"/>
    <property type="match status" value="1"/>
</dbReference>
<evidence type="ECO:0000313" key="7">
    <source>
        <dbReference type="EMBL" id="CAG7717968.1"/>
    </source>
</evidence>
<accession>A0A8J2K1D7</accession>
<comment type="caution">
    <text evidence="7">The sequence shown here is derived from an EMBL/GenBank/DDBJ whole genome shotgun (WGS) entry which is preliminary data.</text>
</comment>
<feature type="transmembrane region" description="Helical" evidence="5">
    <location>
        <begin position="513"/>
        <end position="535"/>
    </location>
</feature>
<feature type="transmembrane region" description="Helical" evidence="5">
    <location>
        <begin position="296"/>
        <end position="325"/>
    </location>
</feature>
<evidence type="ECO:0000313" key="8">
    <source>
        <dbReference type="Proteomes" id="UP000708208"/>
    </source>
</evidence>
<feature type="transmembrane region" description="Helical" evidence="5">
    <location>
        <begin position="52"/>
        <end position="71"/>
    </location>
</feature>
<keyword evidence="3 5" id="KW-1133">Transmembrane helix</keyword>
<dbReference type="CDD" id="cd17335">
    <property type="entry name" value="MFS_MFSD6"/>
    <property type="match status" value="1"/>
</dbReference>
<dbReference type="GO" id="GO:0022857">
    <property type="term" value="F:transmembrane transporter activity"/>
    <property type="evidence" value="ECO:0007669"/>
    <property type="project" value="InterPro"/>
</dbReference>
<dbReference type="InterPro" id="IPR051717">
    <property type="entry name" value="MFS_MFSD6"/>
</dbReference>
<evidence type="ECO:0000256" key="4">
    <source>
        <dbReference type="ARBA" id="ARBA00023136"/>
    </source>
</evidence>
<dbReference type="Proteomes" id="UP000708208">
    <property type="component" value="Unassembled WGS sequence"/>
</dbReference>
<evidence type="ECO:0000256" key="1">
    <source>
        <dbReference type="ARBA" id="ARBA00004141"/>
    </source>
</evidence>
<feature type="transmembrane region" description="Helical" evidence="5">
    <location>
        <begin position="487"/>
        <end position="507"/>
    </location>
</feature>
<organism evidence="7 8">
    <name type="scientific">Allacma fusca</name>
    <dbReference type="NCBI Taxonomy" id="39272"/>
    <lineage>
        <taxon>Eukaryota</taxon>
        <taxon>Metazoa</taxon>
        <taxon>Ecdysozoa</taxon>
        <taxon>Arthropoda</taxon>
        <taxon>Hexapoda</taxon>
        <taxon>Collembola</taxon>
        <taxon>Symphypleona</taxon>
        <taxon>Sminthuridae</taxon>
        <taxon>Allacma</taxon>
    </lineage>
</organism>
<feature type="transmembrane region" description="Helical" evidence="5">
    <location>
        <begin position="409"/>
        <end position="429"/>
    </location>
</feature>
<comment type="subcellular location">
    <subcellularLocation>
        <location evidence="1">Membrane</location>
        <topology evidence="1">Multi-pass membrane protein</topology>
    </subcellularLocation>
</comment>
<dbReference type="GO" id="GO:0016020">
    <property type="term" value="C:membrane"/>
    <property type="evidence" value="ECO:0007669"/>
    <property type="project" value="UniProtKB-SubCell"/>
</dbReference>
<feature type="transmembrane region" description="Helical" evidence="5">
    <location>
        <begin position="547"/>
        <end position="571"/>
    </location>
</feature>
<keyword evidence="2 5" id="KW-0812">Transmembrane</keyword>
<evidence type="ECO:0000256" key="5">
    <source>
        <dbReference type="SAM" id="Phobius"/>
    </source>
</evidence>
<evidence type="ECO:0000256" key="2">
    <source>
        <dbReference type="ARBA" id="ARBA00022692"/>
    </source>
</evidence>
<feature type="transmembrane region" description="Helical" evidence="5">
    <location>
        <begin position="337"/>
        <end position="357"/>
    </location>
</feature>
<dbReference type="InterPro" id="IPR024989">
    <property type="entry name" value="MFS_assoc_dom"/>
</dbReference>
<dbReference type="InterPro" id="IPR020846">
    <property type="entry name" value="MFS_dom"/>
</dbReference>
<dbReference type="PROSITE" id="PS50850">
    <property type="entry name" value="MFS"/>
    <property type="match status" value="1"/>
</dbReference>
<feature type="transmembrane region" description="Helical" evidence="5">
    <location>
        <begin position="369"/>
        <end position="388"/>
    </location>
</feature>
<feature type="domain" description="Major facilitator superfamily (MFS) profile" evidence="6">
    <location>
        <begin position="410"/>
        <end position="635"/>
    </location>
</feature>
<name>A0A8J2K1D7_9HEXA</name>
<proteinExistence type="predicted"/>
<keyword evidence="8" id="KW-1185">Reference proteome</keyword>
<dbReference type="EMBL" id="CAJVCH010049940">
    <property type="protein sequence ID" value="CAG7717968.1"/>
    <property type="molecule type" value="Genomic_DNA"/>
</dbReference>
<keyword evidence="4 5" id="KW-0472">Membrane</keyword>
<evidence type="ECO:0000259" key="6">
    <source>
        <dbReference type="PROSITE" id="PS50850"/>
    </source>
</evidence>
<evidence type="ECO:0000256" key="3">
    <source>
        <dbReference type="ARBA" id="ARBA00022989"/>
    </source>
</evidence>
<gene>
    <name evidence="7" type="ORF">AFUS01_LOCUS7395</name>
</gene>
<feature type="non-terminal residue" evidence="7">
    <location>
        <position position="1"/>
    </location>
</feature>
<dbReference type="PANTHER" id="PTHR16172:SF30">
    <property type="entry name" value="SUGAR BABY, ISOFORM C"/>
    <property type="match status" value="1"/>
</dbReference>
<reference evidence="7" key="1">
    <citation type="submission" date="2021-06" db="EMBL/GenBank/DDBJ databases">
        <authorList>
            <person name="Hodson N. C."/>
            <person name="Mongue J. A."/>
            <person name="Jaron S. K."/>
        </authorList>
    </citation>
    <scope>NUCLEOTIDE SEQUENCE</scope>
</reference>
<protein>
    <recommendedName>
        <fullName evidence="6">Major facilitator superfamily (MFS) profile domain-containing protein</fullName>
    </recommendedName>
</protein>
<dbReference type="OrthoDB" id="515887at2759"/>
<dbReference type="PANTHER" id="PTHR16172">
    <property type="entry name" value="MAJOR FACILITATOR SUPERFAMILY DOMAIN-CONTAINING PROTEIN 6-LIKE"/>
    <property type="match status" value="1"/>
</dbReference>
<feature type="transmembrane region" description="Helical" evidence="5">
    <location>
        <begin position="577"/>
        <end position="601"/>
    </location>
</feature>